<dbReference type="Pfam" id="PF16289">
    <property type="entry name" value="PIN_12"/>
    <property type="match status" value="1"/>
</dbReference>
<proteinExistence type="predicted"/>
<dbReference type="InterPro" id="IPR032557">
    <property type="entry name" value="DUF4935"/>
</dbReference>
<evidence type="ECO:0000259" key="1">
    <source>
        <dbReference type="Pfam" id="PF16289"/>
    </source>
</evidence>
<dbReference type="Proteomes" id="UP000306416">
    <property type="component" value="Unassembled WGS sequence"/>
</dbReference>
<reference evidence="2 3" key="1">
    <citation type="submission" date="2019-04" db="EMBL/GenBank/DDBJ databases">
        <title>Geobacter oryzae sp. nov., ferric-reducing bacteria isolated from paddy soil.</title>
        <authorList>
            <person name="Xu Z."/>
            <person name="Masuda Y."/>
            <person name="Itoh H."/>
            <person name="Senoo K."/>
        </authorList>
    </citation>
    <scope>NUCLEOTIDE SEQUENCE [LARGE SCALE GENOMIC DNA]</scope>
    <source>
        <strain evidence="2 3">Red111</strain>
    </source>
</reference>
<name>A0A4S1CDT7_9BACT</name>
<evidence type="ECO:0000313" key="2">
    <source>
        <dbReference type="EMBL" id="TGU71638.1"/>
    </source>
</evidence>
<gene>
    <name evidence="2" type="ORF">E4633_15130</name>
</gene>
<feature type="domain" description="DUF4935" evidence="1">
    <location>
        <begin position="3"/>
        <end position="171"/>
    </location>
</feature>
<sequence>MPIVLDTNIFFKDFYLTKPQTSVMLDNIALIKSIVCVPQVVFDEVVNKFTEEVSSRLNIISKAMSELDEMLEAPISNDIDAQALQHYRDKYNTSLVNTFRKHKIKKLPYPTIAHHIVVQRDLARKLPFKPKGTGYRDCLIWETIKEALVTTELAVMGHNDVAFITDNVTDFGDNEGIAAELKEELHDRHSVTLFRSVKDFNEAFIYPKLASVKSIDAKLSDIGFDQHPLPLWLHNNLATALTKSTKKQVILEYLGLPININSVSISKVDNINNFNINKSAILSSGEFFLSVSFESNIKSRIDINSIDYHNHDSVRSYLGRKIDGLFCHKYETFSVAISMSIVLVTTSSDIHSYDVDIIDIVKKG</sequence>
<protein>
    <submittedName>
        <fullName evidence="2">DUF4935 domain-containing protein</fullName>
    </submittedName>
</protein>
<evidence type="ECO:0000313" key="3">
    <source>
        <dbReference type="Proteomes" id="UP000306416"/>
    </source>
</evidence>
<dbReference type="RefSeq" id="WP_135871406.1">
    <property type="nucleotide sequence ID" value="NZ_SRSC01000003.1"/>
</dbReference>
<dbReference type="EMBL" id="SRSC01000003">
    <property type="protein sequence ID" value="TGU71638.1"/>
    <property type="molecule type" value="Genomic_DNA"/>
</dbReference>
<accession>A0A4S1CDT7</accession>
<comment type="caution">
    <text evidence="2">The sequence shown here is derived from an EMBL/GenBank/DDBJ whole genome shotgun (WGS) entry which is preliminary data.</text>
</comment>
<keyword evidence="3" id="KW-1185">Reference proteome</keyword>
<dbReference type="AlphaFoldDB" id="A0A4S1CDT7"/>
<organism evidence="2 3">
    <name type="scientific">Geomonas terrae</name>
    <dbReference type="NCBI Taxonomy" id="2562681"/>
    <lineage>
        <taxon>Bacteria</taxon>
        <taxon>Pseudomonadati</taxon>
        <taxon>Thermodesulfobacteriota</taxon>
        <taxon>Desulfuromonadia</taxon>
        <taxon>Geobacterales</taxon>
        <taxon>Geobacteraceae</taxon>
        <taxon>Geomonas</taxon>
    </lineage>
</organism>